<dbReference type="Pfam" id="PF23099">
    <property type="entry name" value="UTP20_C"/>
    <property type="match status" value="1"/>
</dbReference>
<organism evidence="5 6">
    <name type="scientific">Coniella lustricola</name>
    <dbReference type="NCBI Taxonomy" id="2025994"/>
    <lineage>
        <taxon>Eukaryota</taxon>
        <taxon>Fungi</taxon>
        <taxon>Dikarya</taxon>
        <taxon>Ascomycota</taxon>
        <taxon>Pezizomycotina</taxon>
        <taxon>Sordariomycetes</taxon>
        <taxon>Sordariomycetidae</taxon>
        <taxon>Diaporthales</taxon>
        <taxon>Schizoparmaceae</taxon>
        <taxon>Coniella</taxon>
    </lineage>
</organism>
<dbReference type="InterPro" id="IPR052575">
    <property type="entry name" value="SSU_processome_comp_20"/>
</dbReference>
<dbReference type="PANTHER" id="PTHR17695">
    <property type="entry name" value="SMALL SUBUNIT PROCESSOME COMPONENT 20 HOMOLOG"/>
    <property type="match status" value="1"/>
</dbReference>
<feature type="domain" description="U3 small nucleolar RNA-associated protein 20 N-terminal" evidence="2">
    <location>
        <begin position="713"/>
        <end position="1318"/>
    </location>
</feature>
<dbReference type="InterPro" id="IPR011430">
    <property type="entry name" value="UTP20_N"/>
</dbReference>
<dbReference type="InterPro" id="IPR046523">
    <property type="entry name" value="UTP20_dom"/>
</dbReference>
<dbReference type="Proteomes" id="UP000241462">
    <property type="component" value="Unassembled WGS sequence"/>
</dbReference>
<evidence type="ECO:0000259" key="2">
    <source>
        <dbReference type="Pfam" id="PF07539"/>
    </source>
</evidence>
<dbReference type="InterPro" id="IPR016024">
    <property type="entry name" value="ARM-type_fold"/>
</dbReference>
<feature type="domain" description="U3 small nucleolar RNA-associated protein 20" evidence="3">
    <location>
        <begin position="1527"/>
        <end position="1744"/>
    </location>
</feature>
<evidence type="ECO:0000256" key="1">
    <source>
        <dbReference type="SAM" id="MobiDB-lite"/>
    </source>
</evidence>
<dbReference type="Pfam" id="PF20416">
    <property type="entry name" value="UTP20"/>
    <property type="match status" value="1"/>
</dbReference>
<dbReference type="GO" id="GO:0032040">
    <property type="term" value="C:small-subunit processome"/>
    <property type="evidence" value="ECO:0007669"/>
    <property type="project" value="TreeGrafter"/>
</dbReference>
<accession>A0A2T3A8Z4</accession>
<dbReference type="STRING" id="2025994.A0A2T3A8Z4"/>
<dbReference type="InParanoid" id="A0A2T3A8Z4"/>
<dbReference type="Gene3D" id="1.25.10.10">
    <property type="entry name" value="Leucine-rich Repeat Variant"/>
    <property type="match status" value="1"/>
</dbReference>
<dbReference type="GO" id="GO:0030686">
    <property type="term" value="C:90S preribosome"/>
    <property type="evidence" value="ECO:0007669"/>
    <property type="project" value="TreeGrafter"/>
</dbReference>
<dbReference type="Pfam" id="PF07539">
    <property type="entry name" value="UTP20_N"/>
    <property type="match status" value="1"/>
</dbReference>
<dbReference type="SUPFAM" id="SSF48371">
    <property type="entry name" value="ARM repeat"/>
    <property type="match status" value="2"/>
</dbReference>
<proteinExistence type="predicted"/>
<gene>
    <name evidence="5" type="ORF">BD289DRAFT_433139</name>
</gene>
<feature type="compositionally biased region" description="Basic residues" evidence="1">
    <location>
        <begin position="2427"/>
        <end position="2440"/>
    </location>
</feature>
<dbReference type="PANTHER" id="PTHR17695:SF11">
    <property type="entry name" value="SMALL SUBUNIT PROCESSOME COMPONENT 20 HOMOLOG"/>
    <property type="match status" value="1"/>
</dbReference>
<sequence>MSFLIKKAAAPSHRETALPRIVEHVRDDLKDLARSLALKESADDGQVAAHELEAAFRSKQFHMYREGVMMMCSEAMKSSGTTLHSTAPSIFEALLKLAPEDDFQPGGPLYWTSTCTGVLTNIIHHSTPESFTPLIDHILDYMLATVDSLAVQQSPLRLTLNFRLFGVMAGVRNGSRVSQWGNLMKVLLKSLEALSKWGKDTLQSAGHVIWDSVIANAAICWSQAPMDALIPSLNEFNKLMTGERLIKWYIPFCAYVAELNSGKFRSLFQKPFQKFIAGHWSQDGNEDLLCILLPRLVASGALPAGDQKEACPLPQSWQDQIVTRFEELGNTPFPEQGPHDKNAGVWKERCLPMYSATLRVLESTKIHPSTNARIADLLLKKLKLALRPSSSLDTEETRFIVTEGFLAYLWMTKATGTVDDSLRPLLQAAAPRFSRDTAFLEALLGYEEQLRRCTKDRRSESPVKTDDAFMSSLINNLASSSRPLRMASLRMFEVLTFTPDQESCLSTMIQVEQLPIDHQSPRAIALHLRRLAQSYTHLDQDSWLLQAIPAYLFGMLTISLAPVWDDAVEALKDIAQVKATENFIFDRAFDWIQVPSPRWTPPQTRPGDVKNYAGSNFECQNFSVLQTQGLATKEALEDTSSALLEQFEKQLDVVPDHVTNARSKALKVLCATPALVEKRSRKFVPFLLALDDVHSASLSDEDRAQCLPADDFWSLPDRKALLGVFAQFGNPKVLYKSHEVYETLLGFVSNRDIETQKVALKAILTWKQEGVKPYRENLEYLLDESRFKNELTVLLQGENTIQPQHKAELMPVLLRVLYGRATSKKGAASGHNGLHATRLAIIRNLSLQDIGGFLDIAFGRLRGIHVVDASGLRQELLDDEKITPRQQVGFLNMIHSIINELGTSVERYMDPLINAVLYCLFFSSRKLRQTEQQGDEEDDESVDEDKSSNASLYKVARTTALKSLCSLIRNNQNFDWTPYQESIVAQIVSPVVSLPAEEMAQGISWTWRLLETWSLLPRTAPILAIDGNVMTKIADCIGFEKSKTDVRIFALSIIKNLVKLAQAPEVGSEFDGLVKAELLDPNADKILSEIGGFLQRRSEMENRVLEACVETVVELSSVVDGSRNARNLVDISVHLLNQPARRVSPKVKGSLLLVLEHYITLDDIHSDSKLKDGVYKTLSSLFSFFKDKGNRESLSKVLVAFATRDSEVEEVAQLSADLNSYVAERLDEPNYDRRLAAFNSISRRTSPFSISQWLPLLHNMVFYLNQDEEFGILSSNSVDGICQFINTAAEAWGTESQAAFVEILNEVIMPAIFAGVKELSETVRRETIRLLGHLVSKLGGWAPIADLTALTPPEDEDSGKAFFANILTPSVSKQLQAVQYLAAMNERSELNSKNIGHIFLPLLEHFIWGRAGGDDHGLGAQAAATIASLAISLEWSQYRAVLRRYISYLVSKPELHKQVIRLLDKAVDSVVLAVDSVEQAPMEIDGASDVVTVSKRRLTRTLPAKEKLADEFTTYFTPALLEHLHDKNEETVSARVPVAVILVKLLRLLPDQILSQQLPSVLTDICHILRSKAWESREMSRATLAKIACILGAPSFGFILKELRGALKMGTQLHVLSYSMHTLLLAVIPEFQQGDLDYCLESMVAVIMDDVFGVSGQEKDEEGYTSKTKEVKSSKSQDSMELIASTASITQLVELVKPLQALLLEKLNLRMVRKIDELLNRIASGLQKNPASESRDTLIFCYEVVQEVYNSRKPRPEARIDPRLKRYLIQRGAKREDRGAASKHSHKLMRFAIDILRSVLRKHENLRTSANLSGFLPIIGDAVVAGEEEVKIAAFKLLTVLVRVPSKTNELNDLFKVAAKDAVKCIAQAVSTTTELSQTALKLLAVILRDRREIVVKDTAIDILLGKLKDDLTEPLFRHVTFNFLRSVLDRKVETAIVYDTLDYVGTVMITNDDKDTRDLARGAFFQFLREYPQKKSRWTKQIEFILANLKYPREGGRLSVMEIVHLLLMKSADDFVKEIAATCFFPLVLLLGNEDSERCKLAAGELIKVIFRKSDKDRLHEFLTRLRSWVEQEGNLAVVNLAFKIFGYYFEARDPAEKDKKDVKLLTGKITAVLEDQEKVDWELLDSALNLVHILVAKHPARLLSAGSEDLWLGVFECMSHERPAVKLNAVKLLSRYLTDFAANLSEATKGETVVGTHGQQLGQDKIAQIIRLLLGTLRGLEVDETLAQESYPILVFLARFVANAPVKDEDEDEEDGSDASDDDADDEDKFFQDADSDEALTKKKLAPMNMRYIFSRLSAILRREVPPRAPALVSKVAAIAALESLAAHSDVADLTASARTILRPLRNLTDPAISAPFSTDELFKTRYETLKSKAQSIMDTLQTKLGTAEYTKKLLAVGEDIRERRMARSSKRKVDAVAAPERWGRDKKRKMDRKKDRRKERGLEHRSARRGY</sequence>
<dbReference type="InterPro" id="IPR057525">
    <property type="entry name" value="UTP20_C"/>
</dbReference>
<feature type="domain" description="U3 small nucleolar RNA-associated protein 20 C-terminal" evidence="4">
    <location>
        <begin position="2162"/>
        <end position="2443"/>
    </location>
</feature>
<reference evidence="5 6" key="1">
    <citation type="journal article" date="2018" name="Mycol. Prog.">
        <title>Coniella lustricola, a new species from submerged detritus.</title>
        <authorList>
            <person name="Raudabaugh D.B."/>
            <person name="Iturriaga T."/>
            <person name="Carver A."/>
            <person name="Mondo S."/>
            <person name="Pangilinan J."/>
            <person name="Lipzen A."/>
            <person name="He G."/>
            <person name="Amirebrahimi M."/>
            <person name="Grigoriev I.V."/>
            <person name="Miller A.N."/>
        </authorList>
    </citation>
    <scope>NUCLEOTIDE SEQUENCE [LARGE SCALE GENOMIC DNA]</scope>
    <source>
        <strain evidence="5 6">B22-T-1</strain>
    </source>
</reference>
<feature type="compositionally biased region" description="Acidic residues" evidence="1">
    <location>
        <begin position="2250"/>
        <end position="2275"/>
    </location>
</feature>
<evidence type="ECO:0000313" key="6">
    <source>
        <dbReference type="Proteomes" id="UP000241462"/>
    </source>
</evidence>
<keyword evidence="6" id="KW-1185">Reference proteome</keyword>
<feature type="region of interest" description="Disordered" evidence="1">
    <location>
        <begin position="2408"/>
        <end position="2454"/>
    </location>
</feature>
<dbReference type="FunCoup" id="A0A2T3A8Z4">
    <property type="interactions" value="940"/>
</dbReference>
<evidence type="ECO:0000313" key="5">
    <source>
        <dbReference type="EMBL" id="PSR86986.1"/>
    </source>
</evidence>
<name>A0A2T3A8Z4_9PEZI</name>
<dbReference type="OrthoDB" id="360653at2759"/>
<protein>
    <submittedName>
        <fullName evidence="5">Armadillo-type protein</fullName>
    </submittedName>
</protein>
<dbReference type="EMBL" id="KZ678435">
    <property type="protein sequence ID" value="PSR86986.1"/>
    <property type="molecule type" value="Genomic_DNA"/>
</dbReference>
<evidence type="ECO:0000259" key="3">
    <source>
        <dbReference type="Pfam" id="PF20416"/>
    </source>
</evidence>
<evidence type="ECO:0000259" key="4">
    <source>
        <dbReference type="Pfam" id="PF23099"/>
    </source>
</evidence>
<feature type="region of interest" description="Disordered" evidence="1">
    <location>
        <begin position="2249"/>
        <end position="2275"/>
    </location>
</feature>
<dbReference type="InterPro" id="IPR011989">
    <property type="entry name" value="ARM-like"/>
</dbReference>